<evidence type="ECO:0000256" key="1">
    <source>
        <dbReference type="ARBA" id="ARBA00001946"/>
    </source>
</evidence>
<evidence type="ECO:0000259" key="4">
    <source>
        <dbReference type="Pfam" id="PF13378"/>
    </source>
</evidence>
<evidence type="ECO:0000256" key="2">
    <source>
        <dbReference type="ARBA" id="ARBA00022723"/>
    </source>
</evidence>
<evidence type="ECO:0000256" key="3">
    <source>
        <dbReference type="ARBA" id="ARBA00022842"/>
    </source>
</evidence>
<dbReference type="InterPro" id="IPR046945">
    <property type="entry name" value="RHMD-like"/>
</dbReference>
<dbReference type="InterPro" id="IPR036849">
    <property type="entry name" value="Enolase-like_C_sf"/>
</dbReference>
<dbReference type="Proteomes" id="UP000018766">
    <property type="component" value="Unassembled WGS sequence"/>
</dbReference>
<dbReference type="SUPFAM" id="SSF51604">
    <property type="entry name" value="Enolase C-terminal domain-like"/>
    <property type="match status" value="1"/>
</dbReference>
<organism evidence="5 6">
    <name type="scientific">Pelistega indica</name>
    <dbReference type="NCBI Taxonomy" id="1414851"/>
    <lineage>
        <taxon>Bacteria</taxon>
        <taxon>Pseudomonadati</taxon>
        <taxon>Pseudomonadota</taxon>
        <taxon>Betaproteobacteria</taxon>
        <taxon>Burkholderiales</taxon>
        <taxon>Alcaligenaceae</taxon>
        <taxon>Pelistega</taxon>
    </lineage>
</organism>
<comment type="cofactor">
    <cofactor evidence="1">
        <name>Mg(2+)</name>
        <dbReference type="ChEBI" id="CHEBI:18420"/>
    </cofactor>
</comment>
<keyword evidence="6" id="KW-1185">Reference proteome</keyword>
<gene>
    <name evidence="5" type="ORF">V757_10580</name>
</gene>
<dbReference type="InterPro" id="IPR029065">
    <property type="entry name" value="Enolase_C-like"/>
</dbReference>
<dbReference type="GO" id="GO:0000287">
    <property type="term" value="F:magnesium ion binding"/>
    <property type="evidence" value="ECO:0007669"/>
    <property type="project" value="TreeGrafter"/>
</dbReference>
<feature type="domain" description="Enolase C-terminal" evidence="4">
    <location>
        <begin position="9"/>
        <end position="93"/>
    </location>
</feature>
<keyword evidence="3" id="KW-0460">Magnesium</keyword>
<dbReference type="EMBL" id="AYSV01000111">
    <property type="protein sequence ID" value="ETD68032.1"/>
    <property type="molecule type" value="Genomic_DNA"/>
</dbReference>
<dbReference type="Gene3D" id="3.20.20.120">
    <property type="entry name" value="Enolase-like C-terminal domain"/>
    <property type="match status" value="1"/>
</dbReference>
<comment type="caution">
    <text evidence="5">The sequence shown here is derived from an EMBL/GenBank/DDBJ whole genome shotgun (WGS) entry which is preliminary data.</text>
</comment>
<name>V8FX86_9BURK</name>
<dbReference type="PANTHER" id="PTHR13794:SF58">
    <property type="entry name" value="MITOCHONDRIAL ENOLASE SUPERFAMILY MEMBER 1"/>
    <property type="match status" value="1"/>
</dbReference>
<keyword evidence="2" id="KW-0479">Metal-binding</keyword>
<dbReference type="PANTHER" id="PTHR13794">
    <property type="entry name" value="ENOLASE SUPERFAMILY, MANDELATE RACEMASE"/>
    <property type="match status" value="1"/>
</dbReference>
<dbReference type="AlphaFoldDB" id="V8FX86"/>
<evidence type="ECO:0000313" key="5">
    <source>
        <dbReference type="EMBL" id="ETD68032.1"/>
    </source>
</evidence>
<dbReference type="GO" id="GO:0016836">
    <property type="term" value="F:hydro-lyase activity"/>
    <property type="evidence" value="ECO:0007669"/>
    <property type="project" value="TreeGrafter"/>
</dbReference>
<dbReference type="Pfam" id="PF13378">
    <property type="entry name" value="MR_MLE_C"/>
    <property type="match status" value="1"/>
</dbReference>
<evidence type="ECO:0000313" key="6">
    <source>
        <dbReference type="Proteomes" id="UP000018766"/>
    </source>
</evidence>
<protein>
    <recommendedName>
        <fullName evidence="4">Enolase C-terminal domain-containing protein</fullName>
    </recommendedName>
</protein>
<reference evidence="5 6" key="1">
    <citation type="submission" date="2013-11" db="EMBL/GenBank/DDBJ databases">
        <title>Genomic analysis of Pelistega sp. HM-7.</title>
        <authorList>
            <person name="Kumbhare S.V."/>
            <person name="Shetty S.A."/>
            <person name="Sharma O."/>
            <person name="Dhotre D.P."/>
        </authorList>
    </citation>
    <scope>NUCLEOTIDE SEQUENCE [LARGE SCALE GENOMIC DNA]</scope>
    <source>
        <strain evidence="5 6">HM-7</strain>
    </source>
</reference>
<sequence length="102" mass="11688">MQLICQIWSELLQINALCEAYSVPVIPHAGQMHNYHLTMSSVNCPMSEYFPQFHVEVGNELFYYIFKGEPVAENGFLQLDDNTPGLGLTLNTDYLDQFKIIE</sequence>
<dbReference type="GO" id="GO:0016052">
    <property type="term" value="P:carbohydrate catabolic process"/>
    <property type="evidence" value="ECO:0007669"/>
    <property type="project" value="TreeGrafter"/>
</dbReference>
<dbReference type="PATRIC" id="fig|1414851.3.peg.2210"/>
<accession>V8FX86</accession>
<proteinExistence type="predicted"/>